<name>A0AA39V3A8_9LECA</name>
<keyword evidence="2" id="KW-1185">Reference proteome</keyword>
<dbReference type="EMBL" id="JAFEKC020000005">
    <property type="protein sequence ID" value="KAK0514242.1"/>
    <property type="molecule type" value="Genomic_DNA"/>
</dbReference>
<evidence type="ECO:0000313" key="1">
    <source>
        <dbReference type="EMBL" id="KAK0514242.1"/>
    </source>
</evidence>
<organism evidence="1 2">
    <name type="scientific">Cladonia borealis</name>
    <dbReference type="NCBI Taxonomy" id="184061"/>
    <lineage>
        <taxon>Eukaryota</taxon>
        <taxon>Fungi</taxon>
        <taxon>Dikarya</taxon>
        <taxon>Ascomycota</taxon>
        <taxon>Pezizomycotina</taxon>
        <taxon>Lecanoromycetes</taxon>
        <taxon>OSLEUM clade</taxon>
        <taxon>Lecanoromycetidae</taxon>
        <taxon>Lecanorales</taxon>
        <taxon>Lecanorineae</taxon>
        <taxon>Cladoniaceae</taxon>
        <taxon>Cladonia</taxon>
    </lineage>
</organism>
<protein>
    <submittedName>
        <fullName evidence="1">Uncharacterized protein</fullName>
    </submittedName>
</protein>
<dbReference type="Proteomes" id="UP001166286">
    <property type="component" value="Unassembled WGS sequence"/>
</dbReference>
<reference evidence="1" key="1">
    <citation type="submission" date="2023-03" db="EMBL/GenBank/DDBJ databases">
        <title>Complete genome of Cladonia borealis.</title>
        <authorList>
            <person name="Park H."/>
        </authorList>
    </citation>
    <scope>NUCLEOTIDE SEQUENCE</scope>
    <source>
        <strain evidence="1">ANT050790</strain>
    </source>
</reference>
<proteinExistence type="predicted"/>
<gene>
    <name evidence="1" type="ORF">JMJ35_002859</name>
</gene>
<dbReference type="AlphaFoldDB" id="A0AA39V3A8"/>
<evidence type="ECO:0000313" key="2">
    <source>
        <dbReference type="Proteomes" id="UP001166286"/>
    </source>
</evidence>
<accession>A0AA39V3A8</accession>
<sequence length="126" mass="14145">MTKNPPGLLASSSATTALQRRLASTNRKRLSSLKDGIASYQTYQMQSIREIWSCWRAELLHGFTLRDVLRRFTLSAVEDLVGTFDKSLGELVGAMWLKPDRVFSLLEQVGAWSLGSLDFCFVVSSR</sequence>
<comment type="caution">
    <text evidence="1">The sequence shown here is derived from an EMBL/GenBank/DDBJ whole genome shotgun (WGS) entry which is preliminary data.</text>
</comment>